<accession>A0A830BSC3</accession>
<organism evidence="2 3">
    <name type="scientific">Phtheirospermum japonicum</name>
    <dbReference type="NCBI Taxonomy" id="374723"/>
    <lineage>
        <taxon>Eukaryota</taxon>
        <taxon>Viridiplantae</taxon>
        <taxon>Streptophyta</taxon>
        <taxon>Embryophyta</taxon>
        <taxon>Tracheophyta</taxon>
        <taxon>Spermatophyta</taxon>
        <taxon>Magnoliopsida</taxon>
        <taxon>eudicotyledons</taxon>
        <taxon>Gunneridae</taxon>
        <taxon>Pentapetalae</taxon>
        <taxon>asterids</taxon>
        <taxon>lamiids</taxon>
        <taxon>Lamiales</taxon>
        <taxon>Orobanchaceae</taxon>
        <taxon>Orobanchaceae incertae sedis</taxon>
        <taxon>Phtheirospermum</taxon>
    </lineage>
</organism>
<protein>
    <recommendedName>
        <fullName evidence="4">Secreted protein</fullName>
    </recommendedName>
</protein>
<reference evidence="2" key="1">
    <citation type="submission" date="2020-07" db="EMBL/GenBank/DDBJ databases">
        <title>Ethylene signaling mediates host invasion by parasitic plants.</title>
        <authorList>
            <person name="Yoshida S."/>
        </authorList>
    </citation>
    <scope>NUCLEOTIDE SEQUENCE</scope>
    <source>
        <strain evidence="2">Okayama</strain>
    </source>
</reference>
<name>A0A830BSC3_9LAMI</name>
<sequence>MTRINPMLLYFRLFTTLLPLHSHSIWPPAVLRVAIPMSHLADHRRLPLLLVSCRHQRPLLNPFLDNATLRAPLVTPVVRS</sequence>
<feature type="signal peptide" evidence="1">
    <location>
        <begin position="1"/>
        <end position="22"/>
    </location>
</feature>
<feature type="chain" id="PRO_5032871665" description="Secreted protein" evidence="1">
    <location>
        <begin position="23"/>
        <end position="80"/>
    </location>
</feature>
<proteinExistence type="predicted"/>
<evidence type="ECO:0000256" key="1">
    <source>
        <dbReference type="SAM" id="SignalP"/>
    </source>
</evidence>
<comment type="caution">
    <text evidence="2">The sequence shown here is derived from an EMBL/GenBank/DDBJ whole genome shotgun (WGS) entry which is preliminary data.</text>
</comment>
<dbReference type="Proteomes" id="UP000653305">
    <property type="component" value="Unassembled WGS sequence"/>
</dbReference>
<gene>
    <name evidence="2" type="ORF">PHJA_001117400</name>
</gene>
<dbReference type="AlphaFoldDB" id="A0A830BSC3"/>
<evidence type="ECO:0008006" key="4">
    <source>
        <dbReference type="Google" id="ProtNLM"/>
    </source>
</evidence>
<keyword evidence="3" id="KW-1185">Reference proteome</keyword>
<keyword evidence="1" id="KW-0732">Signal</keyword>
<evidence type="ECO:0000313" key="3">
    <source>
        <dbReference type="Proteomes" id="UP000653305"/>
    </source>
</evidence>
<dbReference type="EMBL" id="BMAC01000200">
    <property type="protein sequence ID" value="GFP89736.1"/>
    <property type="molecule type" value="Genomic_DNA"/>
</dbReference>
<evidence type="ECO:0000313" key="2">
    <source>
        <dbReference type="EMBL" id="GFP89736.1"/>
    </source>
</evidence>